<sequence length="167" mass="19330">MIDASSPYIFVILMDAGIENCDSISEALKIIRNYCCWIPHYILLDQSGIEAKGIKKAFPGINAVTFMNPLESYHSELKRLTSSSHDLIGFQEMFEEYGYEGRESVIEFIQTKQQKEAEDRRLTVVELTERVWDRYWSVEEIGNVEKMEVFISTLETSLNPIFSKIDK</sequence>
<accession>A0A397JIS2</accession>
<evidence type="ECO:0000313" key="2">
    <source>
        <dbReference type="Proteomes" id="UP000266861"/>
    </source>
</evidence>
<comment type="caution">
    <text evidence="1">The sequence shown here is derived from an EMBL/GenBank/DDBJ whole genome shotgun (WGS) entry which is preliminary data.</text>
</comment>
<keyword evidence="2" id="KW-1185">Reference proteome</keyword>
<evidence type="ECO:0008006" key="3">
    <source>
        <dbReference type="Google" id="ProtNLM"/>
    </source>
</evidence>
<organism evidence="1 2">
    <name type="scientific">Diversispora epigaea</name>
    <dbReference type="NCBI Taxonomy" id="1348612"/>
    <lineage>
        <taxon>Eukaryota</taxon>
        <taxon>Fungi</taxon>
        <taxon>Fungi incertae sedis</taxon>
        <taxon>Mucoromycota</taxon>
        <taxon>Glomeromycotina</taxon>
        <taxon>Glomeromycetes</taxon>
        <taxon>Diversisporales</taxon>
        <taxon>Diversisporaceae</taxon>
        <taxon>Diversispora</taxon>
    </lineage>
</organism>
<evidence type="ECO:0000313" key="1">
    <source>
        <dbReference type="EMBL" id="RHZ88255.1"/>
    </source>
</evidence>
<name>A0A397JIS2_9GLOM</name>
<protein>
    <recommendedName>
        <fullName evidence="3">MULE transposase domain-containing protein</fullName>
    </recommendedName>
</protein>
<proteinExistence type="predicted"/>
<dbReference type="AlphaFoldDB" id="A0A397JIS2"/>
<dbReference type="EMBL" id="PQFF01000022">
    <property type="protein sequence ID" value="RHZ88255.1"/>
    <property type="molecule type" value="Genomic_DNA"/>
</dbReference>
<dbReference type="Proteomes" id="UP000266861">
    <property type="component" value="Unassembled WGS sequence"/>
</dbReference>
<reference evidence="1 2" key="1">
    <citation type="submission" date="2018-08" db="EMBL/GenBank/DDBJ databases">
        <title>Genome and evolution of the arbuscular mycorrhizal fungus Diversispora epigaea (formerly Glomus versiforme) and its bacterial endosymbionts.</title>
        <authorList>
            <person name="Sun X."/>
            <person name="Fei Z."/>
            <person name="Harrison M."/>
        </authorList>
    </citation>
    <scope>NUCLEOTIDE SEQUENCE [LARGE SCALE GENOMIC DNA]</scope>
    <source>
        <strain evidence="1 2">IT104</strain>
    </source>
</reference>
<gene>
    <name evidence="1" type="ORF">Glove_24g42</name>
</gene>